<keyword evidence="4" id="KW-1185">Reference proteome</keyword>
<dbReference type="PANTHER" id="PTHR33371">
    <property type="entry name" value="INTERMEMBRANE PHOSPHOLIPID TRANSPORT SYSTEM BINDING PROTEIN MLAD-RELATED"/>
    <property type="match status" value="1"/>
</dbReference>
<dbReference type="AlphaFoldDB" id="A0A1M6JA30"/>
<dbReference type="Pfam" id="PF02470">
    <property type="entry name" value="MlaD"/>
    <property type="match status" value="1"/>
</dbReference>
<evidence type="ECO:0000259" key="2">
    <source>
        <dbReference type="Pfam" id="PF02470"/>
    </source>
</evidence>
<keyword evidence="1" id="KW-1133">Transmembrane helix</keyword>
<dbReference type="OrthoDB" id="9771725at2"/>
<gene>
    <name evidence="3" type="ORF">SAMN04487911_12117</name>
</gene>
<dbReference type="PANTHER" id="PTHR33371:SF4">
    <property type="entry name" value="INTERMEMBRANE PHOSPHOLIPID TRANSPORT SYSTEM BINDING PROTEIN MLAD"/>
    <property type="match status" value="1"/>
</dbReference>
<dbReference type="RefSeq" id="WP_072765076.1">
    <property type="nucleotide sequence ID" value="NZ_FQYX01000021.1"/>
</dbReference>
<keyword evidence="1" id="KW-0812">Transmembrane</keyword>
<evidence type="ECO:0000256" key="1">
    <source>
        <dbReference type="SAM" id="Phobius"/>
    </source>
</evidence>
<keyword evidence="1" id="KW-0472">Membrane</keyword>
<dbReference type="InterPro" id="IPR052336">
    <property type="entry name" value="MlaD_Phospholipid_Transporter"/>
</dbReference>
<name>A0A1M6JA30_9FLAO</name>
<feature type="domain" description="Mce/MlaD" evidence="2">
    <location>
        <begin position="42"/>
        <end position="117"/>
    </location>
</feature>
<organism evidence="3 4">
    <name type="scientific">Arenibacter nanhaiticus</name>
    <dbReference type="NCBI Taxonomy" id="558155"/>
    <lineage>
        <taxon>Bacteria</taxon>
        <taxon>Pseudomonadati</taxon>
        <taxon>Bacteroidota</taxon>
        <taxon>Flavobacteriia</taxon>
        <taxon>Flavobacteriales</taxon>
        <taxon>Flavobacteriaceae</taxon>
        <taxon>Arenibacter</taxon>
    </lineage>
</organism>
<dbReference type="Proteomes" id="UP000184231">
    <property type="component" value="Unassembled WGS sequence"/>
</dbReference>
<dbReference type="InterPro" id="IPR003399">
    <property type="entry name" value="Mce/MlaD"/>
</dbReference>
<sequence length="332" mass="36548">MGKTASEKLKLGVFVIIGTILIVVGAYLIGNNQSLFNKTFVINTVVSNVNGLQVGNNVRFSGINVGTVKSIEMENDTSIRIRMVIDENMLQYIRKDAVVTIGSDGFVGSMIVNIIPGEGARPLIAPNDELRSYSRIATQDMLRTLNVTTENAAMLTSNLLKVSESMVKGNGTLGKLLNDTLMARDLQQTITNLKHSSNTAISAIAGLNNMIGSMNFEESTAGLFLSDTLSAQKIRTIIDHLETSGGAVEEMLKELNVVISDVKEGRGAIHYLSQDTTLVHHLQNTMKNVDEGSRRFNENMEALKHSFLTRRYFRKLERKQKKEAEQALEGQL</sequence>
<protein>
    <submittedName>
        <fullName evidence="3">Phospholipid/cholesterol/gamma-HCH transport system substrate-binding protein</fullName>
    </submittedName>
</protein>
<reference evidence="4" key="1">
    <citation type="submission" date="2016-11" db="EMBL/GenBank/DDBJ databases">
        <authorList>
            <person name="Varghese N."/>
            <person name="Submissions S."/>
        </authorList>
    </citation>
    <scope>NUCLEOTIDE SEQUENCE [LARGE SCALE GENOMIC DNA]</scope>
    <source>
        <strain evidence="4">CGMCC 1.8863</strain>
    </source>
</reference>
<evidence type="ECO:0000313" key="4">
    <source>
        <dbReference type="Proteomes" id="UP000184231"/>
    </source>
</evidence>
<dbReference type="STRING" id="558155.SAMN04487911_12117"/>
<evidence type="ECO:0000313" key="3">
    <source>
        <dbReference type="EMBL" id="SHJ43484.1"/>
    </source>
</evidence>
<dbReference type="EMBL" id="FQYX01000021">
    <property type="protein sequence ID" value="SHJ43484.1"/>
    <property type="molecule type" value="Genomic_DNA"/>
</dbReference>
<feature type="transmembrane region" description="Helical" evidence="1">
    <location>
        <begin position="12"/>
        <end position="30"/>
    </location>
</feature>
<proteinExistence type="predicted"/>
<accession>A0A1M6JA30</accession>